<protein>
    <submittedName>
        <fullName evidence="3">Protease complex subunit PrcB family protein</fullName>
    </submittedName>
</protein>
<name>A0ABU5GZK3_9BACT</name>
<dbReference type="InterPro" id="IPR025748">
    <property type="entry name" value="PrcB_C_dom"/>
</dbReference>
<keyword evidence="3" id="KW-0645">Protease</keyword>
<evidence type="ECO:0000256" key="1">
    <source>
        <dbReference type="SAM" id="MobiDB-lite"/>
    </source>
</evidence>
<dbReference type="Pfam" id="PF14343">
    <property type="entry name" value="PrcB_C"/>
    <property type="match status" value="1"/>
</dbReference>
<feature type="domain" description="PrcB C-terminal" evidence="2">
    <location>
        <begin position="61"/>
        <end position="122"/>
    </location>
</feature>
<sequence>MSEAQAQNTAFSEVFRDGLNGSDKPEHHVLSSREEYEAWFEHARRRYPPSAAEVDFAQEVVLVVSAGRKSTTGHDIQVVRVVDLSGVLGAPVTCVLYRETSPSAQSGAGDALTYPVHMVKVPRRDTQYVFARG</sequence>
<dbReference type="EMBL" id="JAXIVS010000002">
    <property type="protein sequence ID" value="MDY7226312.1"/>
    <property type="molecule type" value="Genomic_DNA"/>
</dbReference>
<keyword evidence="3" id="KW-0378">Hydrolase</keyword>
<evidence type="ECO:0000259" key="2">
    <source>
        <dbReference type="Pfam" id="PF14343"/>
    </source>
</evidence>
<dbReference type="Proteomes" id="UP001291309">
    <property type="component" value="Unassembled WGS sequence"/>
</dbReference>
<organism evidence="3 4">
    <name type="scientific">Hyalangium rubrum</name>
    <dbReference type="NCBI Taxonomy" id="3103134"/>
    <lineage>
        <taxon>Bacteria</taxon>
        <taxon>Pseudomonadati</taxon>
        <taxon>Myxococcota</taxon>
        <taxon>Myxococcia</taxon>
        <taxon>Myxococcales</taxon>
        <taxon>Cystobacterineae</taxon>
        <taxon>Archangiaceae</taxon>
        <taxon>Hyalangium</taxon>
    </lineage>
</organism>
<dbReference type="RefSeq" id="WP_321545032.1">
    <property type="nucleotide sequence ID" value="NZ_JAXIVS010000002.1"/>
</dbReference>
<comment type="caution">
    <text evidence="3">The sequence shown here is derived from an EMBL/GenBank/DDBJ whole genome shotgun (WGS) entry which is preliminary data.</text>
</comment>
<keyword evidence="4" id="KW-1185">Reference proteome</keyword>
<dbReference type="GO" id="GO:0006508">
    <property type="term" value="P:proteolysis"/>
    <property type="evidence" value="ECO:0007669"/>
    <property type="project" value="UniProtKB-KW"/>
</dbReference>
<dbReference type="GO" id="GO:0008233">
    <property type="term" value="F:peptidase activity"/>
    <property type="evidence" value="ECO:0007669"/>
    <property type="project" value="UniProtKB-KW"/>
</dbReference>
<feature type="region of interest" description="Disordered" evidence="1">
    <location>
        <begin position="1"/>
        <end position="29"/>
    </location>
</feature>
<gene>
    <name evidence="3" type="ORF">SYV04_07945</name>
</gene>
<evidence type="ECO:0000313" key="3">
    <source>
        <dbReference type="EMBL" id="MDY7226312.1"/>
    </source>
</evidence>
<evidence type="ECO:0000313" key="4">
    <source>
        <dbReference type="Proteomes" id="UP001291309"/>
    </source>
</evidence>
<proteinExistence type="predicted"/>
<reference evidence="3 4" key="1">
    <citation type="submission" date="2023-12" db="EMBL/GenBank/DDBJ databases">
        <title>the genome sequence of Hyalangium sp. s54d21.</title>
        <authorList>
            <person name="Zhang X."/>
        </authorList>
    </citation>
    <scope>NUCLEOTIDE SEQUENCE [LARGE SCALE GENOMIC DNA]</scope>
    <source>
        <strain evidence="4">s54d21</strain>
    </source>
</reference>
<feature type="compositionally biased region" description="Polar residues" evidence="1">
    <location>
        <begin position="1"/>
        <end position="11"/>
    </location>
</feature>
<accession>A0ABU5GZK3</accession>